<gene>
    <name evidence="2" type="ORF">HF838_19265</name>
</gene>
<dbReference type="RefSeq" id="WP_021619927.1">
    <property type="nucleotide sequence ID" value="NZ_CABKST010000064.1"/>
</dbReference>
<evidence type="ECO:0000313" key="3">
    <source>
        <dbReference type="Proteomes" id="UP000561326"/>
    </source>
</evidence>
<keyword evidence="1" id="KW-0812">Transmembrane</keyword>
<evidence type="ECO:0000256" key="1">
    <source>
        <dbReference type="SAM" id="Phobius"/>
    </source>
</evidence>
<sequence length="94" mass="10557">MKTFLVVSQIIYLICMIPWLFVWGISFMAFDAGISGEAIVLVSIISMYPLVAIACSIIAWILHRRRTRTAVIINLIPMVWVLGIGIPLLVITLR</sequence>
<dbReference type="Proteomes" id="UP000561326">
    <property type="component" value="Unassembled WGS sequence"/>
</dbReference>
<proteinExistence type="predicted"/>
<comment type="caution">
    <text evidence="2">The sequence shown here is derived from an EMBL/GenBank/DDBJ whole genome shotgun (WGS) entry which is preliminary data.</text>
</comment>
<dbReference type="GeneID" id="92837911"/>
<evidence type="ECO:0000313" key="2">
    <source>
        <dbReference type="EMBL" id="NMF00369.1"/>
    </source>
</evidence>
<organism evidence="2 3">
    <name type="scientific">Aneurinibacillus aneurinilyticus</name>
    <name type="common">Bacillus aneurinolyticus</name>
    <dbReference type="NCBI Taxonomy" id="1391"/>
    <lineage>
        <taxon>Bacteria</taxon>
        <taxon>Bacillati</taxon>
        <taxon>Bacillota</taxon>
        <taxon>Bacilli</taxon>
        <taxon>Bacillales</taxon>
        <taxon>Paenibacillaceae</taxon>
        <taxon>Aneurinibacillus group</taxon>
        <taxon>Aneurinibacillus</taxon>
    </lineage>
</organism>
<feature type="transmembrane region" description="Helical" evidence="1">
    <location>
        <begin position="69"/>
        <end position="91"/>
    </location>
</feature>
<reference evidence="2 3" key="1">
    <citation type="submission" date="2020-04" db="EMBL/GenBank/DDBJ databases">
        <authorList>
            <person name="Hitch T.C.A."/>
            <person name="Wylensek D."/>
            <person name="Clavel T."/>
        </authorList>
    </citation>
    <scope>NUCLEOTIDE SEQUENCE [LARGE SCALE GENOMIC DNA]</scope>
    <source>
        <strain evidence="2 3">WB01_D5_05</strain>
    </source>
</reference>
<name>A0A848CZ14_ANEAE</name>
<dbReference type="AlphaFoldDB" id="A0A848CZ14"/>
<keyword evidence="1" id="KW-0472">Membrane</keyword>
<dbReference type="EMBL" id="JABAGO010000044">
    <property type="protein sequence ID" value="NMF00369.1"/>
    <property type="molecule type" value="Genomic_DNA"/>
</dbReference>
<keyword evidence="1" id="KW-1133">Transmembrane helix</keyword>
<feature type="transmembrane region" description="Helical" evidence="1">
    <location>
        <begin position="12"/>
        <end position="32"/>
    </location>
</feature>
<dbReference type="OrthoDB" id="2455375at2"/>
<feature type="transmembrane region" description="Helical" evidence="1">
    <location>
        <begin position="38"/>
        <end position="62"/>
    </location>
</feature>
<accession>A0A848CZ14</accession>
<protein>
    <submittedName>
        <fullName evidence="2">Uncharacterized protein</fullName>
    </submittedName>
</protein>